<dbReference type="Proteomes" id="UP000634668">
    <property type="component" value="Unassembled WGS sequence"/>
</dbReference>
<keyword evidence="3" id="KW-1185">Reference proteome</keyword>
<accession>A0A918MLS7</accession>
<dbReference type="EMBL" id="BMWP01000013">
    <property type="protein sequence ID" value="GGW36654.1"/>
    <property type="molecule type" value="Genomic_DNA"/>
</dbReference>
<evidence type="ECO:0000313" key="3">
    <source>
        <dbReference type="Proteomes" id="UP000634668"/>
    </source>
</evidence>
<dbReference type="AlphaFoldDB" id="A0A918MLS7"/>
<sequence>MCEKFKESKSGYYDWLRKSPFKRETDNEAISSAIRDVYEDSYGVTGHRGSGRSSRKGDIASQDLG</sequence>
<feature type="region of interest" description="Disordered" evidence="1">
    <location>
        <begin position="42"/>
        <end position="65"/>
    </location>
</feature>
<reference evidence="2" key="2">
    <citation type="submission" date="2020-09" db="EMBL/GenBank/DDBJ databases">
        <authorList>
            <person name="Sun Q."/>
            <person name="Kim S."/>
        </authorList>
    </citation>
    <scope>NUCLEOTIDE SEQUENCE</scope>
    <source>
        <strain evidence="2">KCTC 12113</strain>
    </source>
</reference>
<evidence type="ECO:0008006" key="4">
    <source>
        <dbReference type="Google" id="ProtNLM"/>
    </source>
</evidence>
<proteinExistence type="predicted"/>
<evidence type="ECO:0000313" key="2">
    <source>
        <dbReference type="EMBL" id="GGW36654.1"/>
    </source>
</evidence>
<evidence type="ECO:0000256" key="1">
    <source>
        <dbReference type="SAM" id="MobiDB-lite"/>
    </source>
</evidence>
<comment type="caution">
    <text evidence="2">The sequence shown here is derived from an EMBL/GenBank/DDBJ whole genome shotgun (WGS) entry which is preliminary data.</text>
</comment>
<name>A0A918MLS7_9FLAO</name>
<reference evidence="2" key="1">
    <citation type="journal article" date="2014" name="Int. J. Syst. Evol. Microbiol.">
        <title>Complete genome sequence of Corynebacterium casei LMG S-19264T (=DSM 44701T), isolated from a smear-ripened cheese.</title>
        <authorList>
            <consortium name="US DOE Joint Genome Institute (JGI-PGF)"/>
            <person name="Walter F."/>
            <person name="Albersmeier A."/>
            <person name="Kalinowski J."/>
            <person name="Ruckert C."/>
        </authorList>
    </citation>
    <scope>NUCLEOTIDE SEQUENCE</scope>
    <source>
        <strain evidence="2">KCTC 12113</strain>
    </source>
</reference>
<gene>
    <name evidence="2" type="ORF">GCM10007383_22030</name>
</gene>
<organism evidence="2 3">
    <name type="scientific">Arenibacter certesii</name>
    <dbReference type="NCBI Taxonomy" id="228955"/>
    <lineage>
        <taxon>Bacteria</taxon>
        <taxon>Pseudomonadati</taxon>
        <taxon>Bacteroidota</taxon>
        <taxon>Flavobacteriia</taxon>
        <taxon>Flavobacteriales</taxon>
        <taxon>Flavobacteriaceae</taxon>
        <taxon>Arenibacter</taxon>
    </lineage>
</organism>
<protein>
    <recommendedName>
        <fullName evidence="4">Transposase</fullName>
    </recommendedName>
</protein>